<organism evidence="1 2">
    <name type="scientific">Dallia pectoralis</name>
    <name type="common">Alaska blackfish</name>
    <dbReference type="NCBI Taxonomy" id="75939"/>
    <lineage>
        <taxon>Eukaryota</taxon>
        <taxon>Metazoa</taxon>
        <taxon>Chordata</taxon>
        <taxon>Craniata</taxon>
        <taxon>Vertebrata</taxon>
        <taxon>Euteleostomi</taxon>
        <taxon>Actinopterygii</taxon>
        <taxon>Neopterygii</taxon>
        <taxon>Teleostei</taxon>
        <taxon>Protacanthopterygii</taxon>
        <taxon>Esociformes</taxon>
        <taxon>Umbridae</taxon>
        <taxon>Dallia</taxon>
    </lineage>
</organism>
<dbReference type="EMBL" id="CM055760">
    <property type="protein sequence ID" value="KAJ7986870.1"/>
    <property type="molecule type" value="Genomic_DNA"/>
</dbReference>
<sequence>MKVQTETCNPSKVPQNDTNEEQDMSDEKDSHTSNLFFLNRDSQKKRPCAGSQQQNISIVSSDSKWHSTDCNSLGTEELLNGTSLENVHILAHSSFTQALALTNGVPDISNELSFPEVCIPTTVTVEEDLSYELQQAYRIFNSFLLEKHKGITTPFLHPIGLIDHTDRSGGLLKQSMCFRRMGEKFVSREYDTVTEFVADFRLMLENCYRYHGVDHWISKQAQKLEMMLEQKLTLLSRTLREKTSLAVTSKGRFGTEDEKGPVGTSTRRRSVPRSLATITVGGNESIMVQALRLEEQQRVKEEKRQRELEKKEAEETSAKEVEEWEHSLLSQASETPVATLWELPAIGHFLCLAQAALNLPEIVFFELERCLLMPRCNVFLSKVMSSLLCSPQRRGTLHRRPALTYRRWESELRKRVQGWYYSMGTAEDQGWMAEQLGLSHQFFRTVGEVNPLENDPFHLLPFIKRVWLFKGLCDNVYETQKDVQDAVLGQPIHECRESILGYDGDDNAYIHFPHFCGADLRIYCQSASLAPEYPLPVVWVKRVEPDVGVSEYSVEQKNSGYLASIGRKVYEEKPSCRRLSDGGFKGENWGSGIRDGRCHTWGRKEEEDSSVSEEDEHQHKKDSKRNDNQLVGCTALRSKIKDYVESGSVKEEPREEEIHRHQLQDMASTVTDPWPGHPSRTNLTEVKMDRTRAKNNKKENRETGELHSTGEQRRPDRSRLCKAKAAKSTLRRSATTIKKKDKRKRMAGKTLESVKLASKDPEHPVEPAFRLVCSSLEELRGLISKTEDGLDELESTKKTSVSKGKWYVRREAVKDLHITLIRLLNELSPWEPKLVKAFHRNRLRLKKDYDDFRKHPDYENFVREEWVAEDVDRDPGDRLTGEESHQEQDKTDHRILWTGEDSGHLGVDAFRGSFNVTRREILTSNEHRPSTRGLKRLQSGLDEELSIIKRGRIGSDEMAASPGKSEVDNHPRELNLAARQLGEPRTVGANPVTGLQRPYKPIQLHTLLAKSVGNKVTLIHHKPGFSHVGQAQSKACVSSTQASKPQSSVVKSSEQQTQPPTSTTATFTQTQAVNAAPIPKSPVQVVYKMPEGMGLVRNDGSPVKAAVQPVLEQKTGEKIMQRVVILPSNLLNQMSEDKTVSQEERTSQVPASIGTIPLSKCSVVTVPQNQDRHISIQQVGSPSSTISPRLQTTSSTPGYKVVQLPGPNATSTTQHVIQSRSASNPTLAVSSDPNKRPDPKQELKTVCIRDSQSILVTTRGGNTGVVKVQTSNQGASGSLPASPVITISPQFKAFLVSKTSPPAASNHPVVTSSTLTQSPSHLWSSTVKSSTNPRKSPIAAGIPVIAGSDVAVNQGCVVSTTHAVNTHLPESSATVSGNAAGATHTSPVQCLPKPALKRVSPDEMSPFTKFILVSSSSNLTNKVTSTTANSAFPGQRVVFISQSPSHGCIPKPTTSVSGITTQSLTTSMPNEAIKIGLNIGQAICNTNFGALNKVPSINLLPGSQMKPPQQPSVSQPVSALVRASASKTTTSSLVASTPAHLPFSTLLAGSQLQEKSASSIIKGLIPSTPRLPVPVTKPLSPVRTTPPTPAAHVSKSSDSVGFAAHAQILSTSQSPAALTSNQQSPPVRSAATSNPVSGNTVQQKIVINTTAPLAGGTQILLNNARFVVPPQGLRPGQHVLIISSPAVPVVAPCPRGVNPTTGVLQQSVLPGPAPPAQVPRVSAPLGPQQAALRSPTLESLSTARVGPSVPVSFTVPCQMAVGGPLFATSTATNSSLQVSHQLPGPAVGLANMLAVPPFPLPKRMAGFSLSSVQESLSTAQTLGVSQTPAKQLPLHTGSGVNGTLKTQRLAPPTRAVSTQMQALPTVAVPPVGGTVSRMPTLPLVAVPPIGSAISSKQASPLATVPRPNCTVIMTPAQPIRTIMSPEAIRMPIVVSKPLQHHTVGLGKPTLPHVQVPALATQTANPGPDRAVLNTVRGPTTHTGLTGVIRTPMAALIVTPSATGIGLPLSTVNTGSPSEPTPTDSSGPIS</sequence>
<reference evidence="1" key="1">
    <citation type="submission" date="2021-05" db="EMBL/GenBank/DDBJ databases">
        <authorList>
            <person name="Pan Q."/>
            <person name="Jouanno E."/>
            <person name="Zahm M."/>
            <person name="Klopp C."/>
            <person name="Cabau C."/>
            <person name="Louis A."/>
            <person name="Berthelot C."/>
            <person name="Parey E."/>
            <person name="Roest Crollius H."/>
            <person name="Montfort J."/>
            <person name="Robinson-Rechavi M."/>
            <person name="Bouchez O."/>
            <person name="Lampietro C."/>
            <person name="Lopez Roques C."/>
            <person name="Donnadieu C."/>
            <person name="Postlethwait J."/>
            <person name="Bobe J."/>
            <person name="Dillon D."/>
            <person name="Chandos A."/>
            <person name="von Hippel F."/>
            <person name="Guiguen Y."/>
        </authorList>
    </citation>
    <scope>NUCLEOTIDE SEQUENCE</scope>
    <source>
        <strain evidence="1">YG-Jan2019</strain>
    </source>
</reference>
<comment type="caution">
    <text evidence="1">The sequence shown here is derived from an EMBL/GenBank/DDBJ whole genome shotgun (WGS) entry which is preliminary data.</text>
</comment>
<accession>A0ACC2F6F8</accession>
<evidence type="ECO:0000313" key="2">
    <source>
        <dbReference type="Proteomes" id="UP001157502"/>
    </source>
</evidence>
<name>A0ACC2F6F8_DALPE</name>
<dbReference type="Proteomes" id="UP001157502">
    <property type="component" value="Chromosome 33"/>
</dbReference>
<keyword evidence="2" id="KW-1185">Reference proteome</keyword>
<evidence type="ECO:0000313" key="1">
    <source>
        <dbReference type="EMBL" id="KAJ7986870.1"/>
    </source>
</evidence>
<proteinExistence type="predicted"/>
<protein>
    <submittedName>
        <fullName evidence="1">Uncharacterized protein</fullName>
    </submittedName>
</protein>
<gene>
    <name evidence="1" type="ORF">DPEC_G00332890</name>
</gene>